<organism evidence="3 4">
    <name type="scientific">Nocardioides mangrovicus</name>
    <dbReference type="NCBI Taxonomy" id="2478913"/>
    <lineage>
        <taxon>Bacteria</taxon>
        <taxon>Bacillati</taxon>
        <taxon>Actinomycetota</taxon>
        <taxon>Actinomycetes</taxon>
        <taxon>Propionibacteriales</taxon>
        <taxon>Nocardioidaceae</taxon>
        <taxon>Nocardioides</taxon>
    </lineage>
</organism>
<comment type="caution">
    <text evidence="3">The sequence shown here is derived from an EMBL/GenBank/DDBJ whole genome shotgun (WGS) entry which is preliminary data.</text>
</comment>
<evidence type="ECO:0000313" key="4">
    <source>
        <dbReference type="Proteomes" id="UP000281708"/>
    </source>
</evidence>
<dbReference type="EMBL" id="RDBE01000007">
    <property type="protein sequence ID" value="RLV49001.1"/>
    <property type="molecule type" value="Genomic_DNA"/>
</dbReference>
<protein>
    <recommendedName>
        <fullName evidence="2">Bacteriophage/plasmid primase P4 C-terminal domain-containing protein</fullName>
    </recommendedName>
</protein>
<reference evidence="3 4" key="1">
    <citation type="submission" date="2018-10" db="EMBL/GenBank/DDBJ databases">
        <title>Marmoricola sp. 4Q3S-7 whole genome shotgun sequence.</title>
        <authorList>
            <person name="Li F."/>
        </authorList>
    </citation>
    <scope>NUCLEOTIDE SEQUENCE [LARGE SCALE GENOMIC DNA]</scope>
    <source>
        <strain evidence="3 4">4Q3S-7</strain>
    </source>
</reference>
<accession>A0A3L8P1T9</accession>
<dbReference type="PANTHER" id="PTHR35372">
    <property type="entry name" value="ATP BINDING PROTEIN-RELATED"/>
    <property type="match status" value="1"/>
</dbReference>
<keyword evidence="1" id="KW-0378">Hydrolase</keyword>
<evidence type="ECO:0000256" key="1">
    <source>
        <dbReference type="ARBA" id="ARBA00022801"/>
    </source>
</evidence>
<dbReference type="InterPro" id="IPR014818">
    <property type="entry name" value="Phage/plasmid_primase_P4_C"/>
</dbReference>
<keyword evidence="4" id="KW-1185">Reference proteome</keyword>
<evidence type="ECO:0000313" key="3">
    <source>
        <dbReference type="EMBL" id="RLV49001.1"/>
    </source>
</evidence>
<dbReference type="Proteomes" id="UP000281708">
    <property type="component" value="Unassembled WGS sequence"/>
</dbReference>
<dbReference type="PANTHER" id="PTHR35372:SF2">
    <property type="entry name" value="SF3 HELICASE DOMAIN-CONTAINING PROTEIN"/>
    <property type="match status" value="1"/>
</dbReference>
<dbReference type="InterPro" id="IPR051620">
    <property type="entry name" value="ORF904-like_C"/>
</dbReference>
<sequence>MPNLGHDDRKALLQDIGKVESAAGVNGTLELASTMHPCTLSAARLDANPYLLNTVDGTVDLKDGSVRDPWPGDHLSKATVARFDPLARSEEFDRFLEQTQPDPQMRAFLARSLGSALLGVVRDHVLLIWFGRGANGKGTLRDAVAHALGEYAIEVPADLLLQSKHNPHRWAPAKA</sequence>
<dbReference type="AlphaFoldDB" id="A0A3L8P1T9"/>
<dbReference type="GO" id="GO:0016787">
    <property type="term" value="F:hydrolase activity"/>
    <property type="evidence" value="ECO:0007669"/>
    <property type="project" value="UniProtKB-KW"/>
</dbReference>
<feature type="domain" description="Bacteriophage/plasmid primase P4 C-terminal" evidence="2">
    <location>
        <begin position="8"/>
        <end position="100"/>
    </location>
</feature>
<dbReference type="Pfam" id="PF08706">
    <property type="entry name" value="D5_N"/>
    <property type="match status" value="1"/>
</dbReference>
<gene>
    <name evidence="3" type="ORF">D9V37_10480</name>
</gene>
<name>A0A3L8P1T9_9ACTN</name>
<proteinExistence type="predicted"/>
<evidence type="ECO:0000259" key="2">
    <source>
        <dbReference type="Pfam" id="PF08706"/>
    </source>
</evidence>